<accession>A0A9P8CJ92</accession>
<dbReference type="AlphaFoldDB" id="A0A9P8CJ92"/>
<keyword evidence="2" id="KW-0378">Hydrolase</keyword>
<evidence type="ECO:0000313" key="6">
    <source>
        <dbReference type="Proteomes" id="UP000887226"/>
    </source>
</evidence>
<reference evidence="5" key="1">
    <citation type="journal article" date="2021" name="IMA Fungus">
        <title>Genomic characterization of three marine fungi, including Emericellopsis atlantica sp. nov. with signatures of a generalist lifestyle and marine biomass degradation.</title>
        <authorList>
            <person name="Hagestad O.C."/>
            <person name="Hou L."/>
            <person name="Andersen J.H."/>
            <person name="Hansen E.H."/>
            <person name="Altermark B."/>
            <person name="Li C."/>
            <person name="Kuhnert E."/>
            <person name="Cox R.J."/>
            <person name="Crous P.W."/>
            <person name="Spatafora J.W."/>
            <person name="Lail K."/>
            <person name="Amirebrahimi M."/>
            <person name="Lipzen A."/>
            <person name="Pangilinan J."/>
            <person name="Andreopoulos W."/>
            <person name="Hayes R.D."/>
            <person name="Ng V."/>
            <person name="Grigoriev I.V."/>
            <person name="Jackson S.A."/>
            <person name="Sutton T.D.S."/>
            <person name="Dobson A.D.W."/>
            <person name="Rama T."/>
        </authorList>
    </citation>
    <scope>NUCLEOTIDE SEQUENCE</scope>
    <source>
        <strain evidence="5">TRa3180A</strain>
    </source>
</reference>
<dbReference type="EMBL" id="MU253744">
    <property type="protein sequence ID" value="KAG9248742.1"/>
    <property type="molecule type" value="Genomic_DNA"/>
</dbReference>
<dbReference type="OrthoDB" id="5354320at2759"/>
<name>A0A9P8CJ92_9HELO</name>
<gene>
    <name evidence="5" type="ORF">BJ878DRAFT_487053</name>
</gene>
<dbReference type="InterPro" id="IPR033140">
    <property type="entry name" value="Lipase_GDXG_put_SER_AS"/>
</dbReference>
<dbReference type="InterPro" id="IPR029058">
    <property type="entry name" value="AB_hydrolase_fold"/>
</dbReference>
<dbReference type="InterPro" id="IPR050300">
    <property type="entry name" value="GDXG_lipolytic_enzyme"/>
</dbReference>
<dbReference type="PROSITE" id="PS01174">
    <property type="entry name" value="LIPASE_GDXG_SER"/>
    <property type="match status" value="1"/>
</dbReference>
<dbReference type="PANTHER" id="PTHR48081:SF25">
    <property type="entry name" value="PUTATIVE (AFU_ORTHOLOGUE AFUA_3G11560)-RELATED"/>
    <property type="match status" value="1"/>
</dbReference>
<dbReference type="SUPFAM" id="SSF53474">
    <property type="entry name" value="alpha/beta-Hydrolases"/>
    <property type="match status" value="1"/>
</dbReference>
<evidence type="ECO:0000259" key="4">
    <source>
        <dbReference type="Pfam" id="PF07859"/>
    </source>
</evidence>
<dbReference type="InterPro" id="IPR013094">
    <property type="entry name" value="AB_hydrolase_3"/>
</dbReference>
<organism evidence="5 6">
    <name type="scientific">Calycina marina</name>
    <dbReference type="NCBI Taxonomy" id="1763456"/>
    <lineage>
        <taxon>Eukaryota</taxon>
        <taxon>Fungi</taxon>
        <taxon>Dikarya</taxon>
        <taxon>Ascomycota</taxon>
        <taxon>Pezizomycotina</taxon>
        <taxon>Leotiomycetes</taxon>
        <taxon>Helotiales</taxon>
        <taxon>Pezizellaceae</taxon>
        <taxon>Calycina</taxon>
    </lineage>
</organism>
<comment type="caution">
    <text evidence="5">The sequence shown here is derived from an EMBL/GenBank/DDBJ whole genome shotgun (WGS) entry which is preliminary data.</text>
</comment>
<evidence type="ECO:0000256" key="2">
    <source>
        <dbReference type="ARBA" id="ARBA00022801"/>
    </source>
</evidence>
<dbReference type="PROSITE" id="PS01173">
    <property type="entry name" value="LIPASE_GDXG_HIS"/>
    <property type="match status" value="1"/>
</dbReference>
<evidence type="ECO:0000313" key="5">
    <source>
        <dbReference type="EMBL" id="KAG9248742.1"/>
    </source>
</evidence>
<evidence type="ECO:0000256" key="1">
    <source>
        <dbReference type="ARBA" id="ARBA00010515"/>
    </source>
</evidence>
<feature type="domain" description="Alpha/beta hydrolase fold-3" evidence="4">
    <location>
        <begin position="161"/>
        <end position="399"/>
    </location>
</feature>
<dbReference type="PANTHER" id="PTHR48081">
    <property type="entry name" value="AB HYDROLASE SUPERFAMILY PROTEIN C4A8.06C"/>
    <property type="match status" value="1"/>
</dbReference>
<proteinExistence type="inferred from homology"/>
<dbReference type="Gene3D" id="3.40.50.1820">
    <property type="entry name" value="alpha/beta hydrolase"/>
    <property type="match status" value="1"/>
</dbReference>
<protein>
    <submittedName>
        <fullName evidence="5">Acetyl-hydrolase</fullName>
    </submittedName>
</protein>
<evidence type="ECO:0000256" key="3">
    <source>
        <dbReference type="PROSITE-ProRule" id="PRU10038"/>
    </source>
</evidence>
<keyword evidence="6" id="KW-1185">Reference proteome</keyword>
<dbReference type="InterPro" id="IPR002168">
    <property type="entry name" value="Lipase_GDXG_HIS_AS"/>
</dbReference>
<feature type="active site" evidence="3">
    <location>
        <position position="242"/>
    </location>
</feature>
<comment type="similarity">
    <text evidence="1">Belongs to the 'GDXG' lipolytic enzyme family.</text>
</comment>
<dbReference type="Pfam" id="PF07859">
    <property type="entry name" value="Abhydrolase_3"/>
    <property type="match status" value="1"/>
</dbReference>
<sequence>MESSSPIPIMKAILPKVPLMGKTAISHTLGLSENAKVWDLRTALTINVLRSLIVDWAITPISKAQRTSLEAPEIKGRIWISKVTIPAPPTDRIRVSLFSAIESLKEPSDSPGGFLEPELLPVEAEWTGYRAGATKTSPQLRCSEEQKYKEMMKEVTSKTTVLYLHGGGYYLMDPATHRPTCKKLAKLTKGRCFSPRYRLAPQNPFPAALLDALVAYLTLLYPPPGSVHEPIEASNIVFAGDSAGGNLCLVLLQTVLELRRKDLKIEWYGEAIEVLAPAGIALSSPWCDLTSSSPSCSKNGGYDYLPLMGDGVKEAPQPQPCVAWPAKPPRKMFYSEDAMLCHPLVSPLSARSWEGSPPIYMGCGTELLADEAKCVAQFAARQGVPVVFEEYQAMPHCFAMILEALPASRLFFTRWSDFIMQVVEGKNQVESKATFIRAKTLVEEKMDVGSLMGFSEEEVRTKMRRSGVMSGKHPDALAKL</sequence>
<dbReference type="Proteomes" id="UP000887226">
    <property type="component" value="Unassembled WGS sequence"/>
</dbReference>
<dbReference type="GO" id="GO:0016787">
    <property type="term" value="F:hydrolase activity"/>
    <property type="evidence" value="ECO:0007669"/>
    <property type="project" value="UniProtKB-KW"/>
</dbReference>